<reference evidence="1 2" key="1">
    <citation type="journal article" date="2021" name="Elife">
        <title>Chloroplast acquisition without the gene transfer in kleptoplastic sea slugs, Plakobranchus ocellatus.</title>
        <authorList>
            <person name="Maeda T."/>
            <person name="Takahashi S."/>
            <person name="Yoshida T."/>
            <person name="Shimamura S."/>
            <person name="Takaki Y."/>
            <person name="Nagai Y."/>
            <person name="Toyoda A."/>
            <person name="Suzuki Y."/>
            <person name="Arimoto A."/>
            <person name="Ishii H."/>
            <person name="Satoh N."/>
            <person name="Nishiyama T."/>
            <person name="Hasebe M."/>
            <person name="Maruyama T."/>
            <person name="Minagawa J."/>
            <person name="Obokata J."/>
            <person name="Shigenobu S."/>
        </authorList>
    </citation>
    <scope>NUCLEOTIDE SEQUENCE [LARGE SCALE GENOMIC DNA]</scope>
</reference>
<keyword evidence="1" id="KW-0548">Nucleotidyltransferase</keyword>
<sequence length="228" mass="25575">MHLPESCLHTLLNSPGPGVERYRHAICSARALMSTSLFVDDFAIYAEGKHLQHLERTIQLGINNVQKWVTDNSFRFSVSKTTCVHFHRQRIYTGHAIHLDGSRRNENLDKLAKAALNRASCSGKLICWSDLKPKINAYIHSVWQKNWDAEGANNLHEVIPNLGEDLHRRGEGAGRKRETVMCRLQDTSSSATAASASAASGFIDQYFGGEFETVYPFVFIVDNKCVDI</sequence>
<keyword evidence="1" id="KW-0695">RNA-directed DNA polymerase</keyword>
<evidence type="ECO:0000313" key="2">
    <source>
        <dbReference type="Proteomes" id="UP000735302"/>
    </source>
</evidence>
<protein>
    <submittedName>
        <fullName evidence="1">RNA-directed DNA polymerase from mobile element jockey</fullName>
    </submittedName>
</protein>
<dbReference type="GO" id="GO:0003964">
    <property type="term" value="F:RNA-directed DNA polymerase activity"/>
    <property type="evidence" value="ECO:0007669"/>
    <property type="project" value="UniProtKB-KW"/>
</dbReference>
<dbReference type="Proteomes" id="UP000735302">
    <property type="component" value="Unassembled WGS sequence"/>
</dbReference>
<gene>
    <name evidence="1" type="ORF">PoB_004592700</name>
</gene>
<keyword evidence="2" id="KW-1185">Reference proteome</keyword>
<comment type="caution">
    <text evidence="1">The sequence shown here is derived from an EMBL/GenBank/DDBJ whole genome shotgun (WGS) entry which is preliminary data.</text>
</comment>
<dbReference type="EMBL" id="BLXT01005065">
    <property type="protein sequence ID" value="GFO19422.1"/>
    <property type="molecule type" value="Genomic_DNA"/>
</dbReference>
<keyword evidence="1" id="KW-0808">Transferase</keyword>
<evidence type="ECO:0000313" key="1">
    <source>
        <dbReference type="EMBL" id="GFO19422.1"/>
    </source>
</evidence>
<proteinExistence type="predicted"/>
<dbReference type="AlphaFoldDB" id="A0AAV4BJ51"/>
<name>A0AAV4BJ51_9GAST</name>
<organism evidence="1 2">
    <name type="scientific">Plakobranchus ocellatus</name>
    <dbReference type="NCBI Taxonomy" id="259542"/>
    <lineage>
        <taxon>Eukaryota</taxon>
        <taxon>Metazoa</taxon>
        <taxon>Spiralia</taxon>
        <taxon>Lophotrochozoa</taxon>
        <taxon>Mollusca</taxon>
        <taxon>Gastropoda</taxon>
        <taxon>Heterobranchia</taxon>
        <taxon>Euthyneura</taxon>
        <taxon>Panpulmonata</taxon>
        <taxon>Sacoglossa</taxon>
        <taxon>Placobranchoidea</taxon>
        <taxon>Plakobranchidae</taxon>
        <taxon>Plakobranchus</taxon>
    </lineage>
</organism>
<accession>A0AAV4BJ51</accession>